<evidence type="ECO:0000259" key="7">
    <source>
        <dbReference type="Pfam" id="PF00460"/>
    </source>
</evidence>
<dbReference type="RefSeq" id="WP_129077693.1">
    <property type="nucleotide sequence ID" value="NZ_QOUX01000026.1"/>
</dbReference>
<name>A0A4Q0VVC6_9BACI</name>
<dbReference type="SUPFAM" id="SSF64518">
    <property type="entry name" value="Phase 1 flagellin"/>
    <property type="match status" value="1"/>
</dbReference>
<dbReference type="EMBL" id="QOUX01000026">
    <property type="protein sequence ID" value="RXJ02286.1"/>
    <property type="molecule type" value="Genomic_DNA"/>
</dbReference>
<dbReference type="OrthoDB" id="9802553at2"/>
<protein>
    <recommendedName>
        <fullName evidence="4">Flagellar hook-associated protein 1</fullName>
    </recommendedName>
</protein>
<feature type="domain" description="Flagellar basal-body/hook protein C-terminal" evidence="8">
    <location>
        <begin position="484"/>
        <end position="520"/>
    </location>
</feature>
<evidence type="ECO:0000256" key="2">
    <source>
        <dbReference type="ARBA" id="ARBA00004613"/>
    </source>
</evidence>
<keyword evidence="10" id="KW-0969">Cilium</keyword>
<dbReference type="InterPro" id="IPR001444">
    <property type="entry name" value="Flag_bb_rod_N"/>
</dbReference>
<dbReference type="InterPro" id="IPR053927">
    <property type="entry name" value="FlgK_helical"/>
</dbReference>
<comment type="caution">
    <text evidence="10">The sequence shown here is derived from an EMBL/GenBank/DDBJ whole genome shotgun (WGS) entry which is preliminary data.</text>
</comment>
<evidence type="ECO:0000259" key="8">
    <source>
        <dbReference type="Pfam" id="PF06429"/>
    </source>
</evidence>
<keyword evidence="10" id="KW-0966">Cell projection</keyword>
<dbReference type="GO" id="GO:0005576">
    <property type="term" value="C:extracellular region"/>
    <property type="evidence" value="ECO:0007669"/>
    <property type="project" value="UniProtKB-SubCell"/>
</dbReference>
<comment type="similarity">
    <text evidence="3">Belongs to the flagella basal body rod proteins family.</text>
</comment>
<dbReference type="NCBIfam" id="TIGR02492">
    <property type="entry name" value="flgK_ends"/>
    <property type="match status" value="1"/>
</dbReference>
<feature type="domain" description="Flagellar basal body rod protein N-terminal" evidence="7">
    <location>
        <begin position="8"/>
        <end position="37"/>
    </location>
</feature>
<keyword evidence="10" id="KW-0282">Flagellum</keyword>
<dbReference type="GO" id="GO:0005198">
    <property type="term" value="F:structural molecule activity"/>
    <property type="evidence" value="ECO:0007669"/>
    <property type="project" value="InterPro"/>
</dbReference>
<dbReference type="Pfam" id="PF00460">
    <property type="entry name" value="Flg_bb_rod"/>
    <property type="match status" value="1"/>
</dbReference>
<evidence type="ECO:0000259" key="9">
    <source>
        <dbReference type="Pfam" id="PF22638"/>
    </source>
</evidence>
<dbReference type="Pfam" id="PF22638">
    <property type="entry name" value="FlgK_D1"/>
    <property type="match status" value="1"/>
</dbReference>
<accession>A0A4Q0VVC6</accession>
<keyword evidence="11" id="KW-1185">Reference proteome</keyword>
<comment type="subcellular location">
    <subcellularLocation>
        <location evidence="1">Bacterial flagellum</location>
    </subcellularLocation>
    <subcellularLocation>
        <location evidence="2">Secreted</location>
    </subcellularLocation>
</comment>
<evidence type="ECO:0000256" key="3">
    <source>
        <dbReference type="ARBA" id="ARBA00009677"/>
    </source>
</evidence>
<dbReference type="GO" id="GO:0044780">
    <property type="term" value="P:bacterial-type flagellum assembly"/>
    <property type="evidence" value="ECO:0007669"/>
    <property type="project" value="InterPro"/>
</dbReference>
<organism evidence="10 11">
    <name type="scientific">Anaerobacillus alkaliphilus</name>
    <dbReference type="NCBI Taxonomy" id="1548597"/>
    <lineage>
        <taxon>Bacteria</taxon>
        <taxon>Bacillati</taxon>
        <taxon>Bacillota</taxon>
        <taxon>Bacilli</taxon>
        <taxon>Bacillales</taxon>
        <taxon>Bacillaceae</taxon>
        <taxon>Anaerobacillus</taxon>
    </lineage>
</organism>
<evidence type="ECO:0000256" key="4">
    <source>
        <dbReference type="ARBA" id="ARBA00016244"/>
    </source>
</evidence>
<dbReference type="GO" id="GO:0009424">
    <property type="term" value="C:bacterial-type flagellum hook"/>
    <property type="evidence" value="ECO:0007669"/>
    <property type="project" value="InterPro"/>
</dbReference>
<evidence type="ECO:0000313" key="11">
    <source>
        <dbReference type="Proteomes" id="UP000290649"/>
    </source>
</evidence>
<dbReference type="Pfam" id="PF06429">
    <property type="entry name" value="Flg_bbr_C"/>
    <property type="match status" value="1"/>
</dbReference>
<reference evidence="10 11" key="1">
    <citation type="journal article" date="2019" name="Int. J. Syst. Evol. Microbiol.">
        <title>Anaerobacillus alkaliphilus sp. nov., a novel alkaliphilic and moderately halophilic bacterium.</title>
        <authorList>
            <person name="Borsodi A.K."/>
            <person name="Aszalos J.M."/>
            <person name="Bihari P."/>
            <person name="Nagy I."/>
            <person name="Schumann P."/>
            <person name="Sproer C."/>
            <person name="Kovacs A.L."/>
            <person name="Boka K."/>
            <person name="Dobosy P."/>
            <person name="Ovari M."/>
            <person name="Szili-Kovacs T."/>
            <person name="Toth E."/>
        </authorList>
    </citation>
    <scope>NUCLEOTIDE SEQUENCE [LARGE SCALE GENOMIC DNA]</scope>
    <source>
        <strain evidence="10 11">B16-10</strain>
    </source>
</reference>
<dbReference type="Proteomes" id="UP000290649">
    <property type="component" value="Unassembled WGS sequence"/>
</dbReference>
<proteinExistence type="inferred from homology"/>
<keyword evidence="6" id="KW-0975">Bacterial flagellum</keyword>
<evidence type="ECO:0000256" key="1">
    <source>
        <dbReference type="ARBA" id="ARBA00004365"/>
    </source>
</evidence>
<dbReference type="PANTHER" id="PTHR30033">
    <property type="entry name" value="FLAGELLAR HOOK-ASSOCIATED PROTEIN 1"/>
    <property type="match status" value="1"/>
</dbReference>
<dbReference type="AlphaFoldDB" id="A0A4Q0VVC6"/>
<gene>
    <name evidence="10" type="primary">flgK</name>
    <name evidence="10" type="ORF">DS745_07810</name>
</gene>
<dbReference type="PANTHER" id="PTHR30033:SF1">
    <property type="entry name" value="FLAGELLAR HOOK-ASSOCIATED PROTEIN 1"/>
    <property type="match status" value="1"/>
</dbReference>
<feature type="domain" description="Flagellar hook-associated protein FlgK helical" evidence="9">
    <location>
        <begin position="102"/>
        <end position="364"/>
    </location>
</feature>
<dbReference type="InterPro" id="IPR002371">
    <property type="entry name" value="FlgK"/>
</dbReference>
<evidence type="ECO:0000256" key="6">
    <source>
        <dbReference type="ARBA" id="ARBA00023143"/>
    </source>
</evidence>
<evidence type="ECO:0000313" key="10">
    <source>
        <dbReference type="EMBL" id="RXJ02286.1"/>
    </source>
</evidence>
<sequence length="527" mass="58072">MRSTFHGLETARRALYTSQTALQTTGHNIANANTPGFSRQRVNLTTTTPWPGGGMDRPAVPGQIGTGVQAGSIQRVREGFLDMQYRSETSKFGYWDTRHTALQKMEDIVNEPSENGLSNALDRFWTSLQDLSVHPEDSGARSVVRQRGVALAETFNYTSQSLMAIQRDLQKQIDVSVKEINSITSQLNAINLQIAKVEPHGYLPNDLYDQRDNLLDRLSQLVNIKVEPVRSGGIASEIAEGKYTVKLLDDHGRDLGITLVDGHRLTNNELAISYDEETGLVDTVKFGPVGFDPKAPGNHQTLSFEDFHAVGKLKADIEAHGYLEKNGVEKGIYPKMLRDLDQMVYTFVQEFNRVHGEGWNLNDVQNGEKGNPINFFSFDGINPTVDQVKGAAFHLRVSDDIMLGGLNNIAASLRGFSGDGANALALATVKDSFLDFGGTTTTVQSFYQGVIGQMAVDTNEAARMVRTTDTLRISVDQRRESIKGVSLDEEMTNLIQFQHAYNAAARSITIVDEMLDRIINGMGVAGR</sequence>
<evidence type="ECO:0000256" key="5">
    <source>
        <dbReference type="ARBA" id="ARBA00022525"/>
    </source>
</evidence>
<dbReference type="InterPro" id="IPR010930">
    <property type="entry name" value="Flg_bb/hook_C_dom"/>
</dbReference>
<keyword evidence="5" id="KW-0964">Secreted</keyword>